<dbReference type="InterPro" id="IPR029055">
    <property type="entry name" value="Ntn_hydrolases_N"/>
</dbReference>
<accession>A0ABP9Q516</accession>
<evidence type="ECO:0000256" key="1">
    <source>
        <dbReference type="ARBA" id="ARBA00006586"/>
    </source>
</evidence>
<protein>
    <submittedName>
        <fullName evidence="6">Penicillin acylase family protein</fullName>
    </submittedName>
</protein>
<comment type="similarity">
    <text evidence="1">Belongs to the peptidase S45 family.</text>
</comment>
<dbReference type="PANTHER" id="PTHR34218">
    <property type="entry name" value="PEPTIDASE S45 PENICILLIN AMIDASE"/>
    <property type="match status" value="1"/>
</dbReference>
<dbReference type="Gene3D" id="3.60.20.10">
    <property type="entry name" value="Glutamine Phosphoribosylpyrophosphate, subunit 1, domain 1"/>
    <property type="match status" value="1"/>
</dbReference>
<keyword evidence="3" id="KW-0378">Hydrolase</keyword>
<dbReference type="InterPro" id="IPR043146">
    <property type="entry name" value="Penicillin_amidase_N_B-knob"/>
</dbReference>
<comment type="caution">
    <text evidence="6">The sequence shown here is derived from an EMBL/GenBank/DDBJ whole genome shotgun (WGS) entry which is preliminary data.</text>
</comment>
<evidence type="ECO:0000256" key="5">
    <source>
        <dbReference type="SAM" id="SignalP"/>
    </source>
</evidence>
<evidence type="ECO:0000313" key="6">
    <source>
        <dbReference type="EMBL" id="GAA5154893.1"/>
    </source>
</evidence>
<gene>
    <name evidence="6" type="ORF">GCM10023340_39180</name>
</gene>
<keyword evidence="2 5" id="KW-0732">Signal</keyword>
<dbReference type="Proteomes" id="UP001500221">
    <property type="component" value="Unassembled WGS sequence"/>
</dbReference>
<keyword evidence="4" id="KW-0865">Zymogen</keyword>
<evidence type="ECO:0000313" key="7">
    <source>
        <dbReference type="Proteomes" id="UP001500221"/>
    </source>
</evidence>
<feature type="signal peptide" evidence="5">
    <location>
        <begin position="1"/>
        <end position="26"/>
    </location>
</feature>
<evidence type="ECO:0000256" key="2">
    <source>
        <dbReference type="ARBA" id="ARBA00022729"/>
    </source>
</evidence>
<reference evidence="7" key="1">
    <citation type="journal article" date="2019" name="Int. J. Syst. Evol. Microbiol.">
        <title>The Global Catalogue of Microorganisms (GCM) 10K type strain sequencing project: providing services to taxonomists for standard genome sequencing and annotation.</title>
        <authorList>
            <consortium name="The Broad Institute Genomics Platform"/>
            <consortium name="The Broad Institute Genome Sequencing Center for Infectious Disease"/>
            <person name="Wu L."/>
            <person name="Ma J."/>
        </authorList>
    </citation>
    <scope>NUCLEOTIDE SEQUENCE [LARGE SCALE GENOMIC DNA]</scope>
    <source>
        <strain evidence="7">JCM 18459</strain>
    </source>
</reference>
<dbReference type="RefSeq" id="WP_345462743.1">
    <property type="nucleotide sequence ID" value="NZ_BAABKG010000005.1"/>
</dbReference>
<sequence>MRRVLSTCLAAVVLLPVVPASTDARAAALSGSPSASASVESGPAVATVSHLERSASADRPRYRATVRWTRHGIPHVTARSFGSLGFGSGYAAAESSVCTLADTLVTGRGERSRWFGPRGRYDDQVSMNGTNLQIDTLVTDLRDRRVVERLLRSKAGPEPRTRALVAGYVAGLNRWLRTHRVTDPACRGAGYLRPDVTRLDLYYGVYLANLLASTGVFVKEIADADPPTLADPGLPELPLNAADFTAAQRDRLLAALGRDPDSPFGSNATAIGGDSSSTGRGMLLGNPHFPWRGRYRFTQQHLTIPGRYDVAGASLIGSPAVNIGWNRDVAWSHTVSTAYRFTPYEYRLVDGATRYLSGTGVRELERRVVKVKVRGGDGRVRTVREDLWRTPQGYVVDSPATLMGWTAASVWAIRDANAEHLRTIDTFLDMGAATSVRDLLRRQDAGGGMPWVNTTAADRSGQVVYADHSVVPHVTNAKKERCLTVVGRVLDQVAGLPGLDGTTAGGRCAWGTDKDAQRPGILGPRRLPEAFRRDWGMNANDSYWLPNPKQRLEGFPTIMGCERCERTMRTRMVSQYVIDRLRRGKETPTSLASHQYANRLRAAEVMRVGGDLDRACAATGEQRACAVLRRWDGRSDATSVGTQLFEAFVARLPDQGVWEVPFDARQPLTTPRDLNEANPAVVQAMRDAVADLRRRGVRLDASWGRLQVAGDRGAPPLALGGGTGDAVGNANALASRRPGANRDRYRPITYGSSHIQAIAFLDGGRVSARTVLTYGQDEDPRSRYAADQTRLFSRERWVRFPFSADAVRRQTVRTERLTG</sequence>
<organism evidence="6 7">
    <name type="scientific">Nocardioides marinquilinus</name>
    <dbReference type="NCBI Taxonomy" id="1210400"/>
    <lineage>
        <taxon>Bacteria</taxon>
        <taxon>Bacillati</taxon>
        <taxon>Actinomycetota</taxon>
        <taxon>Actinomycetes</taxon>
        <taxon>Propionibacteriales</taxon>
        <taxon>Nocardioidaceae</taxon>
        <taxon>Nocardioides</taxon>
    </lineage>
</organism>
<evidence type="ECO:0000256" key="3">
    <source>
        <dbReference type="ARBA" id="ARBA00022801"/>
    </source>
</evidence>
<dbReference type="InterPro" id="IPR002692">
    <property type="entry name" value="S45"/>
</dbReference>
<dbReference type="Gene3D" id="2.30.120.10">
    <property type="match status" value="1"/>
</dbReference>
<dbReference type="Gene3D" id="1.10.439.10">
    <property type="entry name" value="Penicillin Amidohydrolase, domain 1"/>
    <property type="match status" value="1"/>
</dbReference>
<dbReference type="EMBL" id="BAABKG010000005">
    <property type="protein sequence ID" value="GAA5154893.1"/>
    <property type="molecule type" value="Genomic_DNA"/>
</dbReference>
<dbReference type="SUPFAM" id="SSF56235">
    <property type="entry name" value="N-terminal nucleophile aminohydrolases (Ntn hydrolases)"/>
    <property type="match status" value="1"/>
</dbReference>
<dbReference type="InterPro" id="IPR043147">
    <property type="entry name" value="Penicillin_amidase_A-knob"/>
</dbReference>
<name>A0ABP9Q516_9ACTN</name>
<proteinExistence type="inferred from homology"/>
<dbReference type="InterPro" id="IPR023343">
    <property type="entry name" value="Penicillin_amidase_dom1"/>
</dbReference>
<evidence type="ECO:0000256" key="4">
    <source>
        <dbReference type="ARBA" id="ARBA00023145"/>
    </source>
</evidence>
<dbReference type="Pfam" id="PF01804">
    <property type="entry name" value="Penicil_amidase"/>
    <property type="match status" value="1"/>
</dbReference>
<feature type="chain" id="PRO_5046415407" evidence="5">
    <location>
        <begin position="27"/>
        <end position="819"/>
    </location>
</feature>
<dbReference type="Gene3D" id="1.10.1400.10">
    <property type="match status" value="1"/>
</dbReference>
<keyword evidence="7" id="KW-1185">Reference proteome</keyword>
<dbReference type="PANTHER" id="PTHR34218:SF3">
    <property type="entry name" value="ACYL-HOMOSERINE LACTONE ACYLASE PVDQ"/>
    <property type="match status" value="1"/>
</dbReference>